<sequence length="144" mass="14975">MRYFPVLMLIFSLGCGDTSTDITAVATTPSNNTVRSVKSDPSYKTDVWEIFVRTGCSASSCHGGGAGGLSLSTSSGSYSMLVNVPSDGTGEILVIPSNATGSYLIKKLNGSQGAGSRMPLGGVALDETDMKNIENWINQGAKNN</sequence>
<organism evidence="1">
    <name type="scientific">marine metagenome</name>
    <dbReference type="NCBI Taxonomy" id="408172"/>
    <lineage>
        <taxon>unclassified sequences</taxon>
        <taxon>metagenomes</taxon>
        <taxon>ecological metagenomes</taxon>
    </lineage>
</organism>
<gene>
    <name evidence="1" type="ORF">METZ01_LOCUS222168</name>
</gene>
<reference evidence="1" key="1">
    <citation type="submission" date="2018-05" db="EMBL/GenBank/DDBJ databases">
        <authorList>
            <person name="Lanie J.A."/>
            <person name="Ng W.-L."/>
            <person name="Kazmierczak K.M."/>
            <person name="Andrzejewski T.M."/>
            <person name="Davidsen T.M."/>
            <person name="Wayne K.J."/>
            <person name="Tettelin H."/>
            <person name="Glass J.I."/>
            <person name="Rusch D."/>
            <person name="Podicherti R."/>
            <person name="Tsui H.-C.T."/>
            <person name="Winkler M.E."/>
        </authorList>
    </citation>
    <scope>NUCLEOTIDE SEQUENCE</scope>
</reference>
<name>A0A382G3Y8_9ZZZZ</name>
<dbReference type="EMBL" id="UINC01053145">
    <property type="protein sequence ID" value="SVB69314.1"/>
    <property type="molecule type" value="Genomic_DNA"/>
</dbReference>
<dbReference type="PROSITE" id="PS51257">
    <property type="entry name" value="PROKAR_LIPOPROTEIN"/>
    <property type="match status" value="1"/>
</dbReference>
<evidence type="ECO:0000313" key="1">
    <source>
        <dbReference type="EMBL" id="SVB69314.1"/>
    </source>
</evidence>
<protein>
    <recommendedName>
        <fullName evidence="2">Cytochrome c domain-containing protein</fullName>
    </recommendedName>
</protein>
<evidence type="ECO:0008006" key="2">
    <source>
        <dbReference type="Google" id="ProtNLM"/>
    </source>
</evidence>
<proteinExistence type="predicted"/>
<accession>A0A382G3Y8</accession>
<dbReference type="AlphaFoldDB" id="A0A382G3Y8"/>